<protein>
    <submittedName>
        <fullName evidence="1">Uncharacterized protein</fullName>
    </submittedName>
</protein>
<comment type="caution">
    <text evidence="1">The sequence shown here is derived from an EMBL/GenBank/DDBJ whole genome shotgun (WGS) entry which is preliminary data.</text>
</comment>
<evidence type="ECO:0000313" key="1">
    <source>
        <dbReference type="EMBL" id="PXX23365.1"/>
    </source>
</evidence>
<dbReference type="AlphaFoldDB" id="A0A318HXJ5"/>
<sequence>MPKFVSTYSILYAYNGLKRSLRGEYCALCWSLSPQATHLLMYWGSARMVLTKFLLYYGVRA</sequence>
<reference evidence="1 2" key="1">
    <citation type="submission" date="2018-05" db="EMBL/GenBank/DDBJ databases">
        <title>Genomic Encyclopedia of Type Strains, Phase I: the one thousand microbial genomes (KMG-I) project.</title>
        <authorList>
            <person name="Kyrpides N."/>
        </authorList>
    </citation>
    <scope>NUCLEOTIDE SEQUENCE [LARGE SCALE GENOMIC DNA]</scope>
    <source>
        <strain evidence="1 2">DSM 15611</strain>
    </source>
</reference>
<keyword evidence="2" id="KW-1185">Reference proteome</keyword>
<proteinExistence type="predicted"/>
<dbReference type="Proteomes" id="UP000248314">
    <property type="component" value="Unassembled WGS sequence"/>
</dbReference>
<gene>
    <name evidence="1" type="ORF">EJ73_00714</name>
</gene>
<name>A0A318HXJ5_9BACT</name>
<evidence type="ECO:0000313" key="2">
    <source>
        <dbReference type="Proteomes" id="UP000248314"/>
    </source>
</evidence>
<organism evidence="1 2">
    <name type="scientific">Hoylesella shahii DSM 15611 = JCM 12083</name>
    <dbReference type="NCBI Taxonomy" id="1122991"/>
    <lineage>
        <taxon>Bacteria</taxon>
        <taxon>Pseudomonadati</taxon>
        <taxon>Bacteroidota</taxon>
        <taxon>Bacteroidia</taxon>
        <taxon>Bacteroidales</taxon>
        <taxon>Prevotellaceae</taxon>
        <taxon>Hoylesella</taxon>
    </lineage>
</organism>
<accession>A0A318HXJ5</accession>
<dbReference type="EMBL" id="QJJX01000006">
    <property type="protein sequence ID" value="PXX23365.1"/>
    <property type="molecule type" value="Genomic_DNA"/>
</dbReference>